<protein>
    <recommendedName>
        <fullName evidence="1">Cell morphogenesis protein N-terminal domain-containing protein</fullName>
    </recommendedName>
</protein>
<reference evidence="3" key="1">
    <citation type="journal article" date="2018" name="Nat. Microbiol.">
        <title>Leveraging single-cell genomics to expand the fungal tree of life.</title>
        <authorList>
            <person name="Ahrendt S.R."/>
            <person name="Quandt C.A."/>
            <person name="Ciobanu D."/>
            <person name="Clum A."/>
            <person name="Salamov A."/>
            <person name="Andreopoulos B."/>
            <person name="Cheng J.F."/>
            <person name="Woyke T."/>
            <person name="Pelin A."/>
            <person name="Henrissat B."/>
            <person name="Reynolds N.K."/>
            <person name="Benny G.L."/>
            <person name="Smith M.E."/>
            <person name="James T.Y."/>
            <person name="Grigoriev I.V."/>
        </authorList>
    </citation>
    <scope>NUCLEOTIDE SEQUENCE [LARGE SCALE GENOMIC DNA]</scope>
    <source>
        <strain evidence="3">CSF55</strain>
    </source>
</reference>
<dbReference type="GO" id="GO:0005938">
    <property type="term" value="C:cell cortex"/>
    <property type="evidence" value="ECO:0007669"/>
    <property type="project" value="TreeGrafter"/>
</dbReference>
<name>A0A4P9YM78_ROZAC</name>
<sequence length="1430" mass="165483">MSMYAVYFDQMMTKFKVSIDPILERLIMGPIEMPIETLRDQFKLGGTSSDIIDIVSSFSEVSPELVVECLMSWRKHKSDVLENVINRRLMDIDFSEYQKQTGGHGIFTDSLYESLFNSPFRTLNFDLFGELLGAMTSTRLTAISDRFIAEFEKSEDLKDPKYDYLAYGLKYFRLKSYPPEAFEEATWFVLSICENIKRCQNIKTKQHLIQFLSFLLIPIIETAESEFNFPGWSKSIEGVLGCIQSILPKVNTRREYFEGEWIGVIDICVSKLKDKTMKDEAMLMIIQIVWVYLNRVREIPNLVKVESIIKQKVPPGKRHLNPLDVNLKYLSIFVEIIGRRVPEFCMTHLVNNLLNVENVNNVGVERIIVAMESLRGIVEGIVKGNKSIFPRRDVIKSPCGYKRNESSKIESRREFEEEKRMESKLETELEREDLKFHNLDLSRIDEYLGNLLPLIEKLSESENEILMWNSMFNLIPFIYPTKNDFILMQIGCKFVGQLNNQQSRVVIEMFKRIKERVKGNNLIHVINNYLQTYFDKEMVLIIYKRFQNCYENISLNNEATLKSGIFSSMKSTSSSSTSTSGENDEMIVQMIYYFTILSKLNFEEKMIRNCIRIINSFLFHDKSAIRMMICQSFSVSEIYEIVFEEIATLIDSILDDVRRKNIKGNVIKMQQILTLMSTGEFRAMKEWSGYGEFRDSTREKEVKMMSMILEQVKDIVERGILTNKMEEQRKALEDNAILAMVSLINGPLQLIDEKGIGKDSFNIAGVMNWIESLLNNAEERINELGIQTIQSILINNNILLNDFLIKAFNSNPGYLKSISILYSSNHFNLKEDKSCESEAKSSKEIKSSLFELKEIKSSLFVLSLLKISNSDSKIRISCFEILRKLLNVEKFYWLISNLLDGLDPISIFNELVKVCELIETKEEENFLILLKFILKFIPYLISLANQIVLIIHDSDSIKFLVDQINPKSMIPKVKKQKQVEESNRHEGTTDLRHEGTIDLRHEGTIELRHEVDSFFDEITRPEDDLLPSESLNETTDLYSVPVLDESSSGDENDDDAFAYEKRLEEKLKRSTFIKRRKNRQSSFDYYDESFRKIKESLSKDSISKQEISSDGIPNDEISKISISKELTEANDNQTLQYMQSIASPEIQTNFLDQPKPLDEPELLESSNITFTNFKYNKNLESLDVLKEEIAVLCKIPIDNIIISLEDNQISLGLPENVVSEFLNDLKDKELIKGLLIEFLEPSMQESRNGDFENIANFPIEEENIKLEIELFINSSKDFYDSNSLLILSVSYKILLLFFKDIINSLKSINENCQNENDQKRILRIVRNLHILFDGTAKPTIETLSDSKLTELQRAELKVCDKNNMIECCIIAAEYCTLVISLYVSTLKMLESFETFINLKALDLDKIISRSTEAKSFNDDLLDSYKMYSKQ</sequence>
<evidence type="ECO:0000259" key="1">
    <source>
        <dbReference type="Pfam" id="PF14222"/>
    </source>
</evidence>
<gene>
    <name evidence="2" type="ORF">ROZALSC1DRAFT_21085</name>
</gene>
<dbReference type="Proteomes" id="UP000281549">
    <property type="component" value="Unassembled WGS sequence"/>
</dbReference>
<dbReference type="Pfam" id="PF14222">
    <property type="entry name" value="MOR2-PAG1_N"/>
    <property type="match status" value="1"/>
</dbReference>
<evidence type="ECO:0000313" key="3">
    <source>
        <dbReference type="Proteomes" id="UP000281549"/>
    </source>
</evidence>
<dbReference type="InterPro" id="IPR025614">
    <property type="entry name" value="Cell_morpho_N"/>
</dbReference>
<dbReference type="InterPro" id="IPR039867">
    <property type="entry name" value="Furry/Tao3/Mor2"/>
</dbReference>
<dbReference type="EMBL" id="ML005021">
    <property type="protein sequence ID" value="RKP20787.1"/>
    <property type="molecule type" value="Genomic_DNA"/>
</dbReference>
<dbReference type="PANTHER" id="PTHR12295">
    <property type="entry name" value="FURRY-RELATED"/>
    <property type="match status" value="1"/>
</dbReference>
<dbReference type="GO" id="GO:0000902">
    <property type="term" value="P:cell morphogenesis"/>
    <property type="evidence" value="ECO:0007669"/>
    <property type="project" value="InterPro"/>
</dbReference>
<dbReference type="PANTHER" id="PTHR12295:SF30">
    <property type="entry name" value="PROTEIN FURRY"/>
    <property type="match status" value="1"/>
</dbReference>
<evidence type="ECO:0000313" key="2">
    <source>
        <dbReference type="EMBL" id="RKP20787.1"/>
    </source>
</evidence>
<proteinExistence type="predicted"/>
<accession>A0A4P9YM78</accession>
<feature type="domain" description="Cell morphogenesis protein N-terminal" evidence="1">
    <location>
        <begin position="114"/>
        <end position="427"/>
    </location>
</feature>
<organism evidence="2 3">
    <name type="scientific">Rozella allomycis (strain CSF55)</name>
    <dbReference type="NCBI Taxonomy" id="988480"/>
    <lineage>
        <taxon>Eukaryota</taxon>
        <taxon>Fungi</taxon>
        <taxon>Fungi incertae sedis</taxon>
        <taxon>Cryptomycota</taxon>
        <taxon>Cryptomycota incertae sedis</taxon>
        <taxon>Rozella</taxon>
    </lineage>
</organism>
<dbReference type="GO" id="GO:0030427">
    <property type="term" value="C:site of polarized growth"/>
    <property type="evidence" value="ECO:0007669"/>
    <property type="project" value="TreeGrafter"/>
</dbReference>